<evidence type="ECO:0000256" key="7">
    <source>
        <dbReference type="ARBA" id="ARBA00022777"/>
    </source>
</evidence>
<evidence type="ECO:0000259" key="13">
    <source>
        <dbReference type="PROSITE" id="PS00794"/>
    </source>
</evidence>
<dbReference type="NCBIfam" id="TIGR01498">
    <property type="entry name" value="folK"/>
    <property type="match status" value="1"/>
</dbReference>
<evidence type="ECO:0000256" key="9">
    <source>
        <dbReference type="ARBA" id="ARBA00022909"/>
    </source>
</evidence>
<dbReference type="SUPFAM" id="SSF55083">
    <property type="entry name" value="6-hydroxymethyl-7,8-dihydropterin pyrophosphokinase, HPPK"/>
    <property type="match status" value="1"/>
</dbReference>
<comment type="function">
    <text evidence="10">Catalyzes the transfer of pyrophosphate from adenosine triphosphate (ATP) to 6-hydroxymethyl-7,8-dihydropterin, an enzymatic step in folate biosynthesis pathway.</text>
</comment>
<dbReference type="UniPathway" id="UPA00077">
    <property type="reaction ID" value="UER00155"/>
</dbReference>
<keyword evidence="5" id="KW-0808">Transferase</keyword>
<evidence type="ECO:0000256" key="10">
    <source>
        <dbReference type="ARBA" id="ARBA00029409"/>
    </source>
</evidence>
<reference evidence="14 15" key="1">
    <citation type="submission" date="2015-11" db="EMBL/GenBank/DDBJ databases">
        <title>Evidence for parallel genomic evolution in an endosymbiosis of termite gut flagellates.</title>
        <authorList>
            <person name="Zheng H."/>
        </authorList>
    </citation>
    <scope>NUCLEOTIDE SEQUENCE [LARGE SCALE GENOMIC DNA]</scope>
    <source>
        <strain evidence="14 15">CET450</strain>
    </source>
</reference>
<keyword evidence="7" id="KW-0418">Kinase</keyword>
<proteinExistence type="inferred from homology"/>
<accession>A0A1E5IIX9</accession>
<dbReference type="AlphaFoldDB" id="A0A1E5IIX9"/>
<dbReference type="PROSITE" id="PS00794">
    <property type="entry name" value="HPPK"/>
    <property type="match status" value="1"/>
</dbReference>
<evidence type="ECO:0000256" key="4">
    <source>
        <dbReference type="ARBA" id="ARBA00016218"/>
    </source>
</evidence>
<dbReference type="CDD" id="cd00483">
    <property type="entry name" value="HPPK"/>
    <property type="match status" value="1"/>
</dbReference>
<evidence type="ECO:0000313" key="15">
    <source>
        <dbReference type="Proteomes" id="UP000095237"/>
    </source>
</evidence>
<dbReference type="GO" id="GO:0046656">
    <property type="term" value="P:folic acid biosynthetic process"/>
    <property type="evidence" value="ECO:0007669"/>
    <property type="project" value="UniProtKB-KW"/>
</dbReference>
<dbReference type="GO" id="GO:0003848">
    <property type="term" value="F:2-amino-4-hydroxy-6-hydroxymethyldihydropteridine diphosphokinase activity"/>
    <property type="evidence" value="ECO:0007669"/>
    <property type="project" value="UniProtKB-EC"/>
</dbReference>
<evidence type="ECO:0000256" key="2">
    <source>
        <dbReference type="ARBA" id="ARBA00005810"/>
    </source>
</evidence>
<name>A0A1E5IIX9_ENDTX</name>
<keyword evidence="9" id="KW-0289">Folate biosynthesis</keyword>
<evidence type="ECO:0000256" key="11">
    <source>
        <dbReference type="ARBA" id="ARBA00029766"/>
    </source>
</evidence>
<dbReference type="InterPro" id="IPR000550">
    <property type="entry name" value="Hppk"/>
</dbReference>
<keyword evidence="8" id="KW-0067">ATP-binding</keyword>
<sequence length="174" mass="19710">MKNTVYLSLGSNVGGRAENIISALSFLQSSLSVNVEKISSFYETSPIGPKQRSFYNIVIEARTDLKPDDLLLFIKQAEHVLGRRKAIRWGPRVIDIDILFFCRKIIDQTGLTVPHEEIENRLFVLIPLSEIAGDFVHPVLKQKISDILYDKSLTLKCQKVKIIQTNIANQSLKN</sequence>
<evidence type="ECO:0000256" key="5">
    <source>
        <dbReference type="ARBA" id="ARBA00022679"/>
    </source>
</evidence>
<feature type="domain" description="7,8-dihydro-6-hydroxymethylpterin-pyrophosphokinase" evidence="13">
    <location>
        <begin position="88"/>
        <end position="99"/>
    </location>
</feature>
<dbReference type="PANTHER" id="PTHR43071">
    <property type="entry name" value="2-AMINO-4-HYDROXY-6-HYDROXYMETHYLDIHYDROPTERIDINE PYROPHOSPHOKINASE"/>
    <property type="match status" value="1"/>
</dbReference>
<evidence type="ECO:0000313" key="14">
    <source>
        <dbReference type="EMBL" id="OEG70457.1"/>
    </source>
</evidence>
<keyword evidence="15" id="KW-1185">Reference proteome</keyword>
<dbReference type="Proteomes" id="UP000095237">
    <property type="component" value="Unassembled WGS sequence"/>
</dbReference>
<evidence type="ECO:0000256" key="8">
    <source>
        <dbReference type="ARBA" id="ARBA00022840"/>
    </source>
</evidence>
<comment type="similarity">
    <text evidence="2">Belongs to the HPPK family.</text>
</comment>
<evidence type="ECO:0000256" key="3">
    <source>
        <dbReference type="ARBA" id="ARBA00013253"/>
    </source>
</evidence>
<evidence type="ECO:0000256" key="12">
    <source>
        <dbReference type="ARBA" id="ARBA00033413"/>
    </source>
</evidence>
<dbReference type="Pfam" id="PF01288">
    <property type="entry name" value="HPPK"/>
    <property type="match status" value="1"/>
</dbReference>
<comment type="caution">
    <text evidence="14">The sequence shown here is derived from an EMBL/GenBank/DDBJ whole genome shotgun (WGS) entry which is preliminary data.</text>
</comment>
<gene>
    <name evidence="14" type="ORF">ATZ36_04345</name>
</gene>
<dbReference type="InterPro" id="IPR035907">
    <property type="entry name" value="Hppk_sf"/>
</dbReference>
<dbReference type="PANTHER" id="PTHR43071:SF1">
    <property type="entry name" value="2-AMINO-4-HYDROXY-6-HYDROXYMETHYLDIHYDROPTERIDINE PYROPHOSPHOKINASE"/>
    <property type="match status" value="1"/>
</dbReference>
<dbReference type="Gene3D" id="3.30.70.560">
    <property type="entry name" value="7,8-Dihydro-6-hydroxymethylpterin-pyrophosphokinase HPPK"/>
    <property type="match status" value="1"/>
</dbReference>
<comment type="pathway">
    <text evidence="1">Cofactor biosynthesis; tetrahydrofolate biosynthesis; 2-amino-4-hydroxy-6-hydroxymethyl-7,8-dihydropteridine diphosphate from 7,8-dihydroneopterin triphosphate: step 4/4.</text>
</comment>
<dbReference type="EC" id="2.7.6.3" evidence="3"/>
<dbReference type="EMBL" id="LNVX01000330">
    <property type="protein sequence ID" value="OEG70457.1"/>
    <property type="molecule type" value="Genomic_DNA"/>
</dbReference>
<dbReference type="GO" id="GO:0005524">
    <property type="term" value="F:ATP binding"/>
    <property type="evidence" value="ECO:0007669"/>
    <property type="project" value="UniProtKB-KW"/>
</dbReference>
<keyword evidence="6" id="KW-0547">Nucleotide-binding</keyword>
<dbReference type="GO" id="GO:0016301">
    <property type="term" value="F:kinase activity"/>
    <property type="evidence" value="ECO:0007669"/>
    <property type="project" value="UniProtKB-KW"/>
</dbReference>
<evidence type="ECO:0000256" key="1">
    <source>
        <dbReference type="ARBA" id="ARBA00005051"/>
    </source>
</evidence>
<protein>
    <recommendedName>
        <fullName evidence="4">2-amino-4-hydroxy-6-hydroxymethyldihydropteridine pyrophosphokinase</fullName>
        <ecNumber evidence="3">2.7.6.3</ecNumber>
    </recommendedName>
    <alternativeName>
        <fullName evidence="11">6-hydroxymethyl-7,8-dihydropterin pyrophosphokinase</fullName>
    </alternativeName>
    <alternativeName>
        <fullName evidence="12">7,8-dihydro-6-hydroxymethylpterin-pyrophosphokinase</fullName>
    </alternativeName>
</protein>
<dbReference type="GO" id="GO:0046654">
    <property type="term" value="P:tetrahydrofolate biosynthetic process"/>
    <property type="evidence" value="ECO:0007669"/>
    <property type="project" value="UniProtKB-UniPathway"/>
</dbReference>
<evidence type="ECO:0000256" key="6">
    <source>
        <dbReference type="ARBA" id="ARBA00022741"/>
    </source>
</evidence>
<organism evidence="14 15">
    <name type="scientific">Endomicrobium trichonymphae</name>
    <dbReference type="NCBI Taxonomy" id="1408204"/>
    <lineage>
        <taxon>Bacteria</taxon>
        <taxon>Pseudomonadati</taxon>
        <taxon>Elusimicrobiota</taxon>
        <taxon>Endomicrobiia</taxon>
        <taxon>Endomicrobiales</taxon>
        <taxon>Endomicrobiaceae</taxon>
        <taxon>Candidatus Endomicrobiellum</taxon>
    </lineage>
</organism>